<dbReference type="Gene3D" id="3.90.1150.10">
    <property type="entry name" value="Aspartate Aminotransferase, domain 1"/>
    <property type="match status" value="1"/>
</dbReference>
<evidence type="ECO:0000313" key="6">
    <source>
        <dbReference type="Proteomes" id="UP001198862"/>
    </source>
</evidence>
<dbReference type="Proteomes" id="UP001198862">
    <property type="component" value="Unassembled WGS sequence"/>
</dbReference>
<dbReference type="InterPro" id="IPR005814">
    <property type="entry name" value="Aminotrans_3"/>
</dbReference>
<reference evidence="5 6" key="1">
    <citation type="submission" date="2021-11" db="EMBL/GenBank/DDBJ databases">
        <authorList>
            <person name="Lee D.-H."/>
            <person name="Kim S.-B."/>
        </authorList>
    </citation>
    <scope>NUCLEOTIDE SEQUENCE [LARGE SCALE GENOMIC DNA]</scope>
    <source>
        <strain evidence="5 6">KCTC 52223</strain>
    </source>
</reference>
<comment type="cofactor">
    <cofactor evidence="1">
        <name>pyridoxal 5'-phosphate</name>
        <dbReference type="ChEBI" id="CHEBI:597326"/>
    </cofactor>
</comment>
<dbReference type="CDD" id="cd00610">
    <property type="entry name" value="OAT_like"/>
    <property type="match status" value="1"/>
</dbReference>
<keyword evidence="5" id="KW-0808">Transferase</keyword>
<evidence type="ECO:0000256" key="4">
    <source>
        <dbReference type="RuleBase" id="RU003560"/>
    </source>
</evidence>
<accession>A0ABS8KSJ5</accession>
<dbReference type="PANTHER" id="PTHR45688">
    <property type="match status" value="1"/>
</dbReference>
<comment type="caution">
    <text evidence="5">The sequence shown here is derived from an EMBL/GenBank/DDBJ whole genome shotgun (WGS) entry which is preliminary data.</text>
</comment>
<dbReference type="PIRSF" id="PIRSF000521">
    <property type="entry name" value="Transaminase_4ab_Lys_Orn"/>
    <property type="match status" value="1"/>
</dbReference>
<gene>
    <name evidence="5" type="ORF">LJ725_08590</name>
</gene>
<dbReference type="InterPro" id="IPR015422">
    <property type="entry name" value="PyrdxlP-dep_Trfase_small"/>
</dbReference>
<dbReference type="SUPFAM" id="SSF53383">
    <property type="entry name" value="PLP-dependent transferases"/>
    <property type="match status" value="1"/>
</dbReference>
<dbReference type="InterPro" id="IPR015424">
    <property type="entry name" value="PyrdxlP-dep_Trfase"/>
</dbReference>
<dbReference type="GO" id="GO:0008483">
    <property type="term" value="F:transaminase activity"/>
    <property type="evidence" value="ECO:0007669"/>
    <property type="project" value="UniProtKB-KW"/>
</dbReference>
<comment type="similarity">
    <text evidence="2 4">Belongs to the class-III pyridoxal-phosphate-dependent aminotransferase family.</text>
</comment>
<evidence type="ECO:0000256" key="2">
    <source>
        <dbReference type="ARBA" id="ARBA00008954"/>
    </source>
</evidence>
<evidence type="ECO:0000256" key="1">
    <source>
        <dbReference type="ARBA" id="ARBA00001933"/>
    </source>
</evidence>
<protein>
    <submittedName>
        <fullName evidence="5">Aminotransferase class III-fold pyridoxal phosphate-dependent enzyme</fullName>
    </submittedName>
</protein>
<name>A0ABS8KSJ5_9HYPH</name>
<dbReference type="Pfam" id="PF00202">
    <property type="entry name" value="Aminotran_3"/>
    <property type="match status" value="1"/>
</dbReference>
<evidence type="ECO:0000256" key="3">
    <source>
        <dbReference type="ARBA" id="ARBA00022898"/>
    </source>
</evidence>
<dbReference type="InterPro" id="IPR015421">
    <property type="entry name" value="PyrdxlP-dep_Trfase_major"/>
</dbReference>
<keyword evidence="5" id="KW-0032">Aminotransferase</keyword>
<dbReference type="RefSeq" id="WP_230550237.1">
    <property type="nucleotide sequence ID" value="NZ_JAJISD010000003.1"/>
</dbReference>
<dbReference type="EMBL" id="JAJISD010000003">
    <property type="protein sequence ID" value="MCC8429020.1"/>
    <property type="molecule type" value="Genomic_DNA"/>
</dbReference>
<dbReference type="InterPro" id="IPR049704">
    <property type="entry name" value="Aminotrans_3_PPA_site"/>
</dbReference>
<keyword evidence="3 4" id="KW-0663">Pyridoxal phosphate</keyword>
<dbReference type="Gene3D" id="3.40.640.10">
    <property type="entry name" value="Type I PLP-dependent aspartate aminotransferase-like (Major domain)"/>
    <property type="match status" value="1"/>
</dbReference>
<sequence>MDSTTLAARRDRALGAGAPLFYNTPLHIVRGQGVELFDPEGRRYVDMYNNVPCVGHANPHVAEAMARQQSTLNVHSRYLHEGIVSFAERLAALHGREIESVIFSCSGTEANEVALRMARMATGKAGIVCTNATYHGNSEAVGKMTRIGNGQNSAGDVRAIPFPEMLRPLISGATEDELCEAYLDRLRQVIRSFEEDGTGFAGLIVCSIFANEGLPDVPRGFMARAAEIVREAGGLVIADEVQAGYCRSGVWWGYDVLGFRPDIVVTGKPMGNGLPLAATAASRRLVETFRSATRYFNTFASSPLQAAVGMAVIDVIERDGLAANVATVGAFLKAALAERQGRFASILDVRGHGLFIGVEIAKGDAAREPDADKAVDIINRLKDRGFLTSNAGAYRNVVKIRPPLVFQKSHAEEFLVAFDSTMAEVDG</sequence>
<dbReference type="PROSITE" id="PS00600">
    <property type="entry name" value="AA_TRANSFER_CLASS_3"/>
    <property type="match status" value="1"/>
</dbReference>
<proteinExistence type="inferred from homology"/>
<keyword evidence="6" id="KW-1185">Reference proteome</keyword>
<organism evidence="5 6">
    <name type="scientific">Reyranella aquatilis</name>
    <dbReference type="NCBI Taxonomy" id="2035356"/>
    <lineage>
        <taxon>Bacteria</taxon>
        <taxon>Pseudomonadati</taxon>
        <taxon>Pseudomonadota</taxon>
        <taxon>Alphaproteobacteria</taxon>
        <taxon>Hyphomicrobiales</taxon>
        <taxon>Reyranellaceae</taxon>
        <taxon>Reyranella</taxon>
    </lineage>
</organism>
<evidence type="ECO:0000313" key="5">
    <source>
        <dbReference type="EMBL" id="MCC8429020.1"/>
    </source>
</evidence>
<dbReference type="PANTHER" id="PTHR45688:SF13">
    <property type="entry name" value="ALANINE--GLYOXYLATE AMINOTRANSFERASE 2-LIKE"/>
    <property type="match status" value="1"/>
</dbReference>